<dbReference type="EMBL" id="BAAACI010000011">
    <property type="protein sequence ID" value="GAA0779273.1"/>
    <property type="molecule type" value="Genomic_DNA"/>
</dbReference>
<gene>
    <name evidence="4" type="ORF">GCM10008908_37600</name>
</gene>
<feature type="domain" description="Tryptophan synthase beta chain-like PALP" evidence="3">
    <location>
        <begin position="97"/>
        <end position="385"/>
    </location>
</feature>
<name>A0ABP3WC89_CLOSU</name>
<comment type="caution">
    <text evidence="4">The sequence shown here is derived from an EMBL/GenBank/DDBJ whole genome shotgun (WGS) entry which is preliminary data.</text>
</comment>
<dbReference type="RefSeq" id="WP_343828083.1">
    <property type="nucleotide sequence ID" value="NZ_BAAACI010000011.1"/>
</dbReference>
<comment type="cofactor">
    <cofactor evidence="1">
        <name>pyridoxal 5'-phosphate</name>
        <dbReference type="ChEBI" id="CHEBI:597326"/>
    </cofactor>
</comment>
<dbReference type="Gene3D" id="3.40.50.1100">
    <property type="match status" value="2"/>
</dbReference>
<dbReference type="InterPro" id="IPR050214">
    <property type="entry name" value="Cys_Synth/Cystath_Beta-Synth"/>
</dbReference>
<reference evidence="5" key="1">
    <citation type="journal article" date="2019" name="Int. J. Syst. Evol. Microbiol.">
        <title>The Global Catalogue of Microorganisms (GCM) 10K type strain sequencing project: providing services to taxonomists for standard genome sequencing and annotation.</title>
        <authorList>
            <consortium name="The Broad Institute Genomics Platform"/>
            <consortium name="The Broad Institute Genome Sequencing Center for Infectious Disease"/>
            <person name="Wu L."/>
            <person name="Ma J."/>
        </authorList>
    </citation>
    <scope>NUCLEOTIDE SEQUENCE [LARGE SCALE GENOMIC DNA]</scope>
    <source>
        <strain evidence="5">JCM 1417</strain>
    </source>
</reference>
<proteinExistence type="predicted"/>
<evidence type="ECO:0000256" key="1">
    <source>
        <dbReference type="ARBA" id="ARBA00001933"/>
    </source>
</evidence>
<dbReference type="PANTHER" id="PTHR10314">
    <property type="entry name" value="CYSTATHIONINE BETA-SYNTHASE"/>
    <property type="match status" value="1"/>
</dbReference>
<keyword evidence="2" id="KW-0663">Pyridoxal phosphate</keyword>
<keyword evidence="5" id="KW-1185">Reference proteome</keyword>
<accession>A0ABP3WC89</accession>
<evidence type="ECO:0000259" key="3">
    <source>
        <dbReference type="Pfam" id="PF00291"/>
    </source>
</evidence>
<dbReference type="Proteomes" id="UP001501047">
    <property type="component" value="Unassembled WGS sequence"/>
</dbReference>
<organism evidence="4 5">
    <name type="scientific">Clostridium subterminale</name>
    <dbReference type="NCBI Taxonomy" id="1550"/>
    <lineage>
        <taxon>Bacteria</taxon>
        <taxon>Bacillati</taxon>
        <taxon>Bacillota</taxon>
        <taxon>Clostridia</taxon>
        <taxon>Eubacteriales</taxon>
        <taxon>Clostridiaceae</taxon>
        <taxon>Clostridium</taxon>
    </lineage>
</organism>
<dbReference type="InterPro" id="IPR001926">
    <property type="entry name" value="TrpB-like_PALP"/>
</dbReference>
<evidence type="ECO:0000256" key="2">
    <source>
        <dbReference type="ARBA" id="ARBA00022898"/>
    </source>
</evidence>
<sequence length="492" mass="56136">MHRLIDLEVNEEQILKTAESAKERNIIIPTIAQMKDPNKIPQEIKDKLTQTGLWDIDPINLFRISWYNQPVEEGGLYNTLPNYIEIPQEISGVKARIFAMSGKFFPIGAHKVGASYACLVPRLITGQFDPKFHEAVWPSTGNYCRGGAYNSTLLGCKSIAILPENMSKERFDWLKSVAGEVIATPGCESNVKEIYDKTWELRRTRDNVVIFNQFGELGNHLWHYEVTGNAMASIIEHEKCENGKVAGICLTSGSAGTLGSGDFIKDKYPGAKLAVGEALQCPTLLNNGFGDHRIEGIGDKHVPWIHNVKNTDMVIAIDDKDSLAMFRLFNEPAGQEYLRSIGVSEKIIEKLTWVGISGAANIISAIKFAKYYELDENDIVLTVLTDSSEMYQSRLIEMKEEREREYEEKDAMVDHNKSALGIRTDFMEELTYTAKKRIHNLKYYTWIEQQQYELDELNAQWYDYDNYWGRLHEMAPKLDKLIEEFNHKVENL</sequence>
<dbReference type="Pfam" id="PF00291">
    <property type="entry name" value="PALP"/>
    <property type="match status" value="1"/>
</dbReference>
<dbReference type="SUPFAM" id="SSF53686">
    <property type="entry name" value="Tryptophan synthase beta subunit-like PLP-dependent enzymes"/>
    <property type="match status" value="1"/>
</dbReference>
<dbReference type="InterPro" id="IPR036052">
    <property type="entry name" value="TrpB-like_PALP_sf"/>
</dbReference>
<evidence type="ECO:0000313" key="5">
    <source>
        <dbReference type="Proteomes" id="UP001501047"/>
    </source>
</evidence>
<evidence type="ECO:0000313" key="4">
    <source>
        <dbReference type="EMBL" id="GAA0779273.1"/>
    </source>
</evidence>
<protein>
    <submittedName>
        <fullName evidence="4">Pyridoxal-phosphate dependent enzyme</fullName>
    </submittedName>
</protein>